<dbReference type="AlphaFoldDB" id="A0A1S9N3N5"/>
<name>A0A1S9N3N5_CLOBE</name>
<sequence>MNRAYRKFELLMSDTKNISSIYDYLQKCVKGPLNYDDLLRLQWVQSVSALDKLVHDLVRVGMVHIFTGRRSSTVKYRNFQVDMNWYELVASTPYIIIPEFEKKVIKQHGYLAFEDPDKISDALSNIWDANDKWKLIADRMYEDKNTVRITLKNIVTRRNQIAHEGDYIDDFGNRQVIEKIDTDVVLNFIDKVGTAIYECVR</sequence>
<feature type="domain" description="RiboL-PSP-HEPN" evidence="1">
    <location>
        <begin position="14"/>
        <end position="192"/>
    </location>
</feature>
<evidence type="ECO:0000259" key="1">
    <source>
        <dbReference type="Pfam" id="PF18735"/>
    </source>
</evidence>
<accession>A0A1S9N3N5</accession>
<protein>
    <recommendedName>
        <fullName evidence="1">RiboL-PSP-HEPN domain-containing protein</fullName>
    </recommendedName>
</protein>
<comment type="caution">
    <text evidence="2">The sequence shown here is derived from an EMBL/GenBank/DDBJ whole genome shotgun (WGS) entry which is preliminary data.</text>
</comment>
<gene>
    <name evidence="2" type="ORF">CBEIBR21_17970</name>
</gene>
<organism evidence="2 3">
    <name type="scientific">Clostridium beijerinckii</name>
    <name type="common">Clostridium MP</name>
    <dbReference type="NCBI Taxonomy" id="1520"/>
    <lineage>
        <taxon>Bacteria</taxon>
        <taxon>Bacillati</taxon>
        <taxon>Bacillota</taxon>
        <taxon>Clostridia</taxon>
        <taxon>Eubacteriales</taxon>
        <taxon>Clostridiaceae</taxon>
        <taxon>Clostridium</taxon>
    </lineage>
</organism>
<dbReference type="EMBL" id="MWMH01000006">
    <property type="protein sequence ID" value="OOP72138.1"/>
    <property type="molecule type" value="Genomic_DNA"/>
</dbReference>
<reference evidence="2 3" key="1">
    <citation type="submission" date="2017-02" db="EMBL/GenBank/DDBJ databases">
        <title>Genome sequence of Clostridium beijerinckii Br21.</title>
        <authorList>
            <person name="Fonseca B.C."/>
            <person name="Guazzaroni M.E."/>
            <person name="Riano-Pachon D.M."/>
            <person name="Reginatto V."/>
        </authorList>
    </citation>
    <scope>NUCLEOTIDE SEQUENCE [LARGE SCALE GENOMIC DNA]</scope>
    <source>
        <strain evidence="2 3">Br21</strain>
    </source>
</reference>
<dbReference type="Pfam" id="PF18735">
    <property type="entry name" value="HEPN_RiboL-PSP"/>
    <property type="match status" value="1"/>
</dbReference>
<evidence type="ECO:0000313" key="3">
    <source>
        <dbReference type="Proteomes" id="UP000190959"/>
    </source>
</evidence>
<dbReference type="RefSeq" id="WP_078116533.1">
    <property type="nucleotide sequence ID" value="NZ_MWMH01000006.1"/>
</dbReference>
<evidence type="ECO:0000313" key="2">
    <source>
        <dbReference type="EMBL" id="OOP72138.1"/>
    </source>
</evidence>
<dbReference type="InterPro" id="IPR041519">
    <property type="entry name" value="HEPN_RiboL-PSP"/>
</dbReference>
<proteinExistence type="predicted"/>
<dbReference type="Proteomes" id="UP000190959">
    <property type="component" value="Unassembled WGS sequence"/>
</dbReference>